<organism evidence="5 6">
    <name type="scientific">Serratia rubidaea</name>
    <name type="common">Serratia marinorubra</name>
    <dbReference type="NCBI Taxonomy" id="61652"/>
    <lineage>
        <taxon>Bacteria</taxon>
        <taxon>Pseudomonadati</taxon>
        <taxon>Pseudomonadota</taxon>
        <taxon>Gammaproteobacteria</taxon>
        <taxon>Enterobacterales</taxon>
        <taxon>Yersiniaceae</taxon>
        <taxon>Serratia</taxon>
    </lineage>
</organism>
<dbReference type="GO" id="GO:0006281">
    <property type="term" value="P:DNA repair"/>
    <property type="evidence" value="ECO:0007669"/>
    <property type="project" value="UniProtKB-KW"/>
</dbReference>
<keyword evidence="2" id="KW-0234">DNA repair</keyword>
<dbReference type="SUPFAM" id="SSF46600">
    <property type="entry name" value="C-terminal UvrC-binding domain of UvrB"/>
    <property type="match status" value="1"/>
</dbReference>
<gene>
    <name evidence="5" type="primary">uvrB_2</name>
    <name evidence="5" type="ORF">NCTC12971_01515</name>
</gene>
<keyword evidence="2" id="KW-0267">Excision nuclease</keyword>
<evidence type="ECO:0000259" key="4">
    <source>
        <dbReference type="PROSITE" id="PS50151"/>
    </source>
</evidence>
<dbReference type="InterPro" id="IPR001943">
    <property type="entry name" value="UVR_dom"/>
</dbReference>
<dbReference type="AlphaFoldDB" id="A0A4U9HB94"/>
<accession>A0A4U9HB94</accession>
<dbReference type="Pfam" id="PF02151">
    <property type="entry name" value="UVR"/>
    <property type="match status" value="1"/>
</dbReference>
<reference evidence="5 6" key="1">
    <citation type="submission" date="2019-05" db="EMBL/GenBank/DDBJ databases">
        <authorList>
            <consortium name="Pathogen Informatics"/>
        </authorList>
    </citation>
    <scope>NUCLEOTIDE SEQUENCE [LARGE SCALE GENOMIC DNA]</scope>
    <source>
        <strain evidence="5 6">NCTC12971</strain>
    </source>
</reference>
<dbReference type="GO" id="GO:0004518">
    <property type="term" value="F:nuclease activity"/>
    <property type="evidence" value="ECO:0007669"/>
    <property type="project" value="UniProtKB-KW"/>
</dbReference>
<dbReference type="InterPro" id="IPR036876">
    <property type="entry name" value="UVR_dom_sf"/>
</dbReference>
<protein>
    <submittedName>
        <fullName evidence="5">Excinuclease ABC subunit B</fullName>
    </submittedName>
</protein>
<sequence length="31" mass="3674">MYTHAQNLEFEQAAALRDEIHQLREQFIAIS</sequence>
<proteinExistence type="predicted"/>
<evidence type="ECO:0000256" key="3">
    <source>
        <dbReference type="ARBA" id="ARBA00023236"/>
    </source>
</evidence>
<evidence type="ECO:0000256" key="2">
    <source>
        <dbReference type="ARBA" id="ARBA00022881"/>
    </source>
</evidence>
<dbReference type="EMBL" id="LR590463">
    <property type="protein sequence ID" value="VTP61008.1"/>
    <property type="molecule type" value="Genomic_DNA"/>
</dbReference>
<evidence type="ECO:0000313" key="5">
    <source>
        <dbReference type="EMBL" id="VTP61008.1"/>
    </source>
</evidence>
<evidence type="ECO:0000256" key="1">
    <source>
        <dbReference type="ARBA" id="ARBA00022769"/>
    </source>
</evidence>
<dbReference type="Gene3D" id="4.10.860.10">
    <property type="entry name" value="UVR domain"/>
    <property type="match status" value="1"/>
</dbReference>
<dbReference type="Proteomes" id="UP000307968">
    <property type="component" value="Chromosome"/>
</dbReference>
<feature type="domain" description="UVR" evidence="4">
    <location>
        <begin position="1"/>
        <end position="26"/>
    </location>
</feature>
<dbReference type="PROSITE" id="PS50151">
    <property type="entry name" value="UVR"/>
    <property type="match status" value="1"/>
</dbReference>
<dbReference type="GO" id="GO:0009432">
    <property type="term" value="P:SOS response"/>
    <property type="evidence" value="ECO:0007669"/>
    <property type="project" value="UniProtKB-KW"/>
</dbReference>
<keyword evidence="1" id="KW-0228">DNA excision</keyword>
<name>A0A4U9HB94_SERRU</name>
<keyword evidence="3" id="KW-0742">SOS response</keyword>
<evidence type="ECO:0000313" key="6">
    <source>
        <dbReference type="Proteomes" id="UP000307968"/>
    </source>
</evidence>
<keyword evidence="3" id="KW-0227">DNA damage</keyword>